<dbReference type="GO" id="GO:0000725">
    <property type="term" value="P:recombinational repair"/>
    <property type="evidence" value="ECO:0007669"/>
    <property type="project" value="TreeGrafter"/>
</dbReference>
<dbReference type="Gene3D" id="1.10.486.10">
    <property type="entry name" value="PCRA, domain 4"/>
    <property type="match status" value="1"/>
</dbReference>
<protein>
    <recommendedName>
        <fullName evidence="9">DNA 3'-5' helicase</fullName>
        <ecNumber evidence="9">5.6.2.4</ecNumber>
    </recommendedName>
    <alternativeName>
        <fullName evidence="10">DNA 3'-5' helicase II</fullName>
    </alternativeName>
</protein>
<accession>A0A375IRS6</accession>
<keyword evidence="2 12" id="KW-0547">Nucleotide-binding</keyword>
<evidence type="ECO:0000256" key="11">
    <source>
        <dbReference type="ARBA" id="ARBA00048988"/>
    </source>
</evidence>
<keyword evidence="7" id="KW-0413">Isomerase</keyword>
<dbReference type="SUPFAM" id="SSF52540">
    <property type="entry name" value="P-loop containing nucleoside triphosphate hydrolases"/>
    <property type="match status" value="1"/>
</dbReference>
<comment type="catalytic activity">
    <reaction evidence="11">
        <text>ATP + H2O = ADP + phosphate + H(+)</text>
        <dbReference type="Rhea" id="RHEA:13065"/>
        <dbReference type="ChEBI" id="CHEBI:15377"/>
        <dbReference type="ChEBI" id="CHEBI:15378"/>
        <dbReference type="ChEBI" id="CHEBI:30616"/>
        <dbReference type="ChEBI" id="CHEBI:43474"/>
        <dbReference type="ChEBI" id="CHEBI:456216"/>
        <dbReference type="EC" id="5.6.2.4"/>
    </reaction>
</comment>
<evidence type="ECO:0000256" key="9">
    <source>
        <dbReference type="ARBA" id="ARBA00034808"/>
    </source>
</evidence>
<dbReference type="Gene3D" id="3.40.50.300">
    <property type="entry name" value="P-loop containing nucleotide triphosphate hydrolases"/>
    <property type="match status" value="2"/>
</dbReference>
<sequence length="640" mass="71207">MWHFEVHWTGKRHCLPESGTKCHVLSSSNSSPAQLSGTKWHFGELANPQWQIVPPNATSRFTMPLKKVLEGLNPAQREVVDLRHHCVAVAVPGGGKTATIAAKAAVLLETPNATVGAVTFSKDAAVELRDRILALARPDAKKHLLAGTFHSLAYKQLGRRNGRAPDIATDGDRTGLLIKVLSDVSLDWKVEDAIAAIEAIKTNFGQAQSGSAEEMLYRGYQDSLERNGKIDFQDMLRLAVEGMKNGTIEPYPFTYLLVDEFQDTDPLQYEWIALHANAGSILTVVGDDDQSIYGFRSALGFRGMESFIRQFDAQQVVLGNNYRCHAEILGAADRIIRNNRDRIPKELVAHKGPGGQVHFQRFPDEYAEAAAAMDHLAVALRNGQSAAVLARTNRILDPVEAVCRSHGVKYFRASGKSILSRPEAALMCNLLELVQKTKSSGVDALLSFVGIGTQELRLLHSKGPANTEQRPRKELLELGLSETSADHYRELMKRLAEWRSLCDRQFYSLVLEGAREWMMEHTDADPARRAITTTYDVLSRLNGPFSARLEFLRRDNNEPSADALILTTMHSSKGLEWDRVWIIRAEETVVPDEKSTESEERRLFYVAVTRAREDLRLSMAKKNPTSRFVLEAGIDAAIAT</sequence>
<proteinExistence type="inferred from homology"/>
<geneLocation type="plasmid" evidence="15">
    <name>III</name>
</geneLocation>
<evidence type="ECO:0000256" key="4">
    <source>
        <dbReference type="ARBA" id="ARBA00022806"/>
    </source>
</evidence>
<evidence type="ECO:0000259" key="13">
    <source>
        <dbReference type="PROSITE" id="PS51198"/>
    </source>
</evidence>
<keyword evidence="4 12" id="KW-0347">Helicase</keyword>
<dbReference type="PANTHER" id="PTHR11070">
    <property type="entry name" value="UVRD / RECB / PCRA DNA HELICASE FAMILY MEMBER"/>
    <property type="match status" value="1"/>
</dbReference>
<evidence type="ECO:0000256" key="5">
    <source>
        <dbReference type="ARBA" id="ARBA00022840"/>
    </source>
</evidence>
<dbReference type="Proteomes" id="UP000255505">
    <property type="component" value="Plasmid III"/>
</dbReference>
<keyword evidence="15" id="KW-0614">Plasmid</keyword>
<dbReference type="InterPro" id="IPR027417">
    <property type="entry name" value="P-loop_NTPase"/>
</dbReference>
<dbReference type="Gene3D" id="1.10.10.160">
    <property type="match status" value="1"/>
</dbReference>
<feature type="binding site" evidence="12">
    <location>
        <begin position="90"/>
        <end position="97"/>
    </location>
    <ligand>
        <name>ATP</name>
        <dbReference type="ChEBI" id="CHEBI:30616"/>
    </ligand>
</feature>
<evidence type="ECO:0000256" key="6">
    <source>
        <dbReference type="ARBA" id="ARBA00023125"/>
    </source>
</evidence>
<dbReference type="CDD" id="cd17932">
    <property type="entry name" value="DEXQc_UvrD"/>
    <property type="match status" value="1"/>
</dbReference>
<dbReference type="PROSITE" id="PS51198">
    <property type="entry name" value="UVRD_HELICASE_ATP_BIND"/>
    <property type="match status" value="1"/>
</dbReference>
<comment type="catalytic activity">
    <reaction evidence="8">
        <text>Couples ATP hydrolysis with the unwinding of duplex DNA by translocating in the 3'-5' direction.</text>
        <dbReference type="EC" id="5.6.2.4"/>
    </reaction>
</comment>
<dbReference type="InterPro" id="IPR013986">
    <property type="entry name" value="DExx_box_DNA_helicase_dom_sf"/>
</dbReference>
<dbReference type="Pfam" id="PF00580">
    <property type="entry name" value="UvrD-helicase"/>
    <property type="match status" value="1"/>
</dbReference>
<evidence type="ECO:0000256" key="7">
    <source>
        <dbReference type="ARBA" id="ARBA00023235"/>
    </source>
</evidence>
<dbReference type="GO" id="GO:0043138">
    <property type="term" value="F:3'-5' DNA helicase activity"/>
    <property type="evidence" value="ECO:0007669"/>
    <property type="project" value="UniProtKB-EC"/>
</dbReference>
<reference evidence="15 16" key="1">
    <citation type="submission" date="2018-01" db="EMBL/GenBank/DDBJ databases">
        <authorList>
            <person name="Gaut B.S."/>
            <person name="Morton B.R."/>
            <person name="Clegg M.T."/>
            <person name="Duvall M.R."/>
        </authorList>
    </citation>
    <scope>NUCLEOTIDE SEQUENCE [LARGE SCALE GENOMIC DNA]</scope>
    <source>
        <strain evidence="15">Cupriavidus taiwanensis LMG 19425</strain>
        <plasmid evidence="16">Plasmid iii</plasmid>
    </source>
</reference>
<evidence type="ECO:0000256" key="3">
    <source>
        <dbReference type="ARBA" id="ARBA00022801"/>
    </source>
</evidence>
<dbReference type="InterPro" id="IPR014017">
    <property type="entry name" value="DNA_helicase_UvrD-like_C"/>
</dbReference>
<evidence type="ECO:0000256" key="2">
    <source>
        <dbReference type="ARBA" id="ARBA00022741"/>
    </source>
</evidence>
<dbReference type="AlphaFoldDB" id="A0A375IRS6"/>
<evidence type="ECO:0000313" key="15">
    <source>
        <dbReference type="EMBL" id="SPK77393.1"/>
    </source>
</evidence>
<evidence type="ECO:0000256" key="10">
    <source>
        <dbReference type="ARBA" id="ARBA00034923"/>
    </source>
</evidence>
<dbReference type="EC" id="5.6.2.4" evidence="9"/>
<keyword evidence="5 12" id="KW-0067">ATP-binding</keyword>
<feature type="domain" description="UvrD-like helicase ATP-binding" evidence="13">
    <location>
        <begin position="69"/>
        <end position="325"/>
    </location>
</feature>
<dbReference type="PANTHER" id="PTHR11070:SF2">
    <property type="entry name" value="ATP-DEPENDENT DNA HELICASE SRS2"/>
    <property type="match status" value="1"/>
</dbReference>
<evidence type="ECO:0000313" key="16">
    <source>
        <dbReference type="Proteomes" id="UP000255505"/>
    </source>
</evidence>
<evidence type="ECO:0000256" key="8">
    <source>
        <dbReference type="ARBA" id="ARBA00034617"/>
    </source>
</evidence>
<gene>
    <name evidence="15" type="primary">uvrD</name>
    <name evidence="15" type="ORF">CT19425_P30242</name>
</gene>
<evidence type="ECO:0000256" key="12">
    <source>
        <dbReference type="PROSITE-ProRule" id="PRU00560"/>
    </source>
</evidence>
<name>A0A375IRS6_9BURK</name>
<evidence type="ECO:0000256" key="1">
    <source>
        <dbReference type="ARBA" id="ARBA00009922"/>
    </source>
</evidence>
<keyword evidence="3 12" id="KW-0378">Hydrolase</keyword>
<comment type="similarity">
    <text evidence="1">Belongs to the helicase family. UvrD subfamily.</text>
</comment>
<dbReference type="GO" id="GO:0005524">
    <property type="term" value="F:ATP binding"/>
    <property type="evidence" value="ECO:0007669"/>
    <property type="project" value="UniProtKB-UniRule"/>
</dbReference>
<feature type="domain" description="UvrD-like helicase C-terminal" evidence="14">
    <location>
        <begin position="326"/>
        <end position="574"/>
    </location>
</feature>
<dbReference type="PROSITE" id="PS51217">
    <property type="entry name" value="UVRD_HELICASE_CTER"/>
    <property type="match status" value="1"/>
</dbReference>
<dbReference type="InterPro" id="IPR000212">
    <property type="entry name" value="DNA_helicase_UvrD/REP"/>
</dbReference>
<organism evidence="15 16">
    <name type="scientific">Cupriavidus taiwanensis</name>
    <dbReference type="NCBI Taxonomy" id="164546"/>
    <lineage>
        <taxon>Bacteria</taxon>
        <taxon>Pseudomonadati</taxon>
        <taxon>Pseudomonadota</taxon>
        <taxon>Betaproteobacteria</taxon>
        <taxon>Burkholderiales</taxon>
        <taxon>Burkholderiaceae</taxon>
        <taxon>Cupriavidus</taxon>
    </lineage>
</organism>
<dbReference type="EMBL" id="LT991978">
    <property type="protein sequence ID" value="SPK77393.1"/>
    <property type="molecule type" value="Genomic_DNA"/>
</dbReference>
<dbReference type="Pfam" id="PF13361">
    <property type="entry name" value="UvrD_C"/>
    <property type="match status" value="2"/>
</dbReference>
<keyword evidence="6" id="KW-0238">DNA-binding</keyword>
<dbReference type="InterPro" id="IPR014016">
    <property type="entry name" value="UvrD-like_ATP-bd"/>
</dbReference>
<dbReference type="GO" id="GO:0016887">
    <property type="term" value="F:ATP hydrolysis activity"/>
    <property type="evidence" value="ECO:0007669"/>
    <property type="project" value="RHEA"/>
</dbReference>
<dbReference type="GO" id="GO:0003677">
    <property type="term" value="F:DNA binding"/>
    <property type="evidence" value="ECO:0007669"/>
    <property type="project" value="UniProtKB-KW"/>
</dbReference>
<evidence type="ECO:0000259" key="14">
    <source>
        <dbReference type="PROSITE" id="PS51217"/>
    </source>
</evidence>